<evidence type="ECO:0000256" key="6">
    <source>
        <dbReference type="ARBA" id="ARBA00022553"/>
    </source>
</evidence>
<dbReference type="EMBL" id="NIVC01003394">
    <property type="protein sequence ID" value="PAA51598.1"/>
    <property type="molecule type" value="Genomic_DNA"/>
</dbReference>
<dbReference type="CDD" id="cd11826">
    <property type="entry name" value="SH3_Abi"/>
    <property type="match status" value="1"/>
</dbReference>
<dbReference type="GO" id="GO:0005856">
    <property type="term" value="C:cytoskeleton"/>
    <property type="evidence" value="ECO:0007669"/>
    <property type="project" value="UniProtKB-SubCell"/>
</dbReference>
<dbReference type="STRING" id="282301.A0A267DQM1"/>
<sequence>STAGMSAPASSSQGGDKIKYYLDQRLTESRNELDRSYCNLGNVAKFCKENYLSAPDRQAALEKTMHYTTQALASVAYQVNVVSADFIQLLDLQNRELGRLTAEVGVLDTKVRVHKERIARRHIGQLTSNRPAAQVAAMRHPGIVYHDGPAGPLDIKMAKYIRRPIDFDSLDDVGHGPAAGLGLSAGGGDSTSQSMSRQSSSNTSAAAAAAAIASSAAEDYQNRASSYSSASGVYAAAAVQQMQQQQQQQKQRGGVGNYGTLPSKHHQQQQQPHVPPLGIAKPIMQQQQQQPPTSQQHRNSYGYSFPAPLGPTDASPPPPPLLSNGSGSNGGSGYYGHQQQQQQHYMHHQHQQQLSSPESLPPPPPPEDFHHNQQPAYQQFQQQPTGVDISNLLPQATDQLVARRHDDPDWAPQLYIQRVLAIYEYTADKDDELTFRENDVIYVVKKNDDGWWEGYMAGGVSGLFPGNYVE</sequence>
<feature type="region of interest" description="Disordered" evidence="11">
    <location>
        <begin position="181"/>
        <end position="201"/>
    </location>
</feature>
<evidence type="ECO:0000256" key="4">
    <source>
        <dbReference type="ARBA" id="ARBA00022443"/>
    </source>
</evidence>
<dbReference type="InterPro" id="IPR012849">
    <property type="entry name" value="Abl-interactor_HHR_dom"/>
</dbReference>
<evidence type="ECO:0000256" key="7">
    <source>
        <dbReference type="ARBA" id="ARBA00023054"/>
    </source>
</evidence>
<proteinExistence type="inferred from homology"/>
<evidence type="ECO:0000256" key="3">
    <source>
        <dbReference type="ARBA" id="ARBA00010020"/>
    </source>
</evidence>
<evidence type="ECO:0000256" key="2">
    <source>
        <dbReference type="ARBA" id="ARBA00004510"/>
    </source>
</evidence>
<dbReference type="GO" id="GO:0035591">
    <property type="term" value="F:signaling adaptor activity"/>
    <property type="evidence" value="ECO:0007669"/>
    <property type="project" value="TreeGrafter"/>
</dbReference>
<dbReference type="PROSITE" id="PS50002">
    <property type="entry name" value="SH3"/>
    <property type="match status" value="1"/>
</dbReference>
<evidence type="ECO:0000256" key="9">
    <source>
        <dbReference type="ARBA" id="ARBA00023273"/>
    </source>
</evidence>
<dbReference type="Pfam" id="PF07815">
    <property type="entry name" value="Abi_HHR"/>
    <property type="match status" value="1"/>
</dbReference>
<accession>A0A267DQM1</accession>
<comment type="similarity">
    <text evidence="3">Belongs to the ABI family.</text>
</comment>
<evidence type="ECO:0000256" key="5">
    <source>
        <dbReference type="ARBA" id="ARBA00022490"/>
    </source>
</evidence>
<dbReference type="InterPro" id="IPR036028">
    <property type="entry name" value="SH3-like_dom_sf"/>
</dbReference>
<dbReference type="Gene3D" id="6.10.140.1620">
    <property type="match status" value="1"/>
</dbReference>
<gene>
    <name evidence="13" type="ORF">BOX15_Mlig028412g1</name>
</gene>
<organism evidence="13 14">
    <name type="scientific">Macrostomum lignano</name>
    <dbReference type="NCBI Taxonomy" id="282301"/>
    <lineage>
        <taxon>Eukaryota</taxon>
        <taxon>Metazoa</taxon>
        <taxon>Spiralia</taxon>
        <taxon>Lophotrochozoa</taxon>
        <taxon>Platyhelminthes</taxon>
        <taxon>Rhabditophora</taxon>
        <taxon>Macrostomorpha</taxon>
        <taxon>Macrostomida</taxon>
        <taxon>Macrostomidae</taxon>
        <taxon>Macrostomum</taxon>
    </lineage>
</organism>
<keyword evidence="9" id="KW-0966">Cell projection</keyword>
<keyword evidence="8" id="KW-0206">Cytoskeleton</keyword>
<evidence type="ECO:0000256" key="8">
    <source>
        <dbReference type="ARBA" id="ARBA00023212"/>
    </source>
</evidence>
<dbReference type="GO" id="GO:0098858">
    <property type="term" value="C:actin-based cell projection"/>
    <property type="evidence" value="ECO:0007669"/>
    <property type="project" value="TreeGrafter"/>
</dbReference>
<dbReference type="InterPro" id="IPR001452">
    <property type="entry name" value="SH3_domain"/>
</dbReference>
<dbReference type="InterPro" id="IPR028457">
    <property type="entry name" value="ABI"/>
</dbReference>
<evidence type="ECO:0000259" key="12">
    <source>
        <dbReference type="PROSITE" id="PS50002"/>
    </source>
</evidence>
<dbReference type="GO" id="GO:0017124">
    <property type="term" value="F:SH3 domain binding"/>
    <property type="evidence" value="ECO:0007669"/>
    <property type="project" value="TreeGrafter"/>
</dbReference>
<dbReference type="Gene3D" id="2.30.30.40">
    <property type="entry name" value="SH3 Domains"/>
    <property type="match status" value="1"/>
</dbReference>
<keyword evidence="4 10" id="KW-0728">SH3 domain</keyword>
<dbReference type="FunFam" id="2.30.30.40:FF:000002">
    <property type="entry name" value="abl interactor 1 isoform X1"/>
    <property type="match status" value="1"/>
</dbReference>
<dbReference type="PRINTS" id="PR00499">
    <property type="entry name" value="P67PHOX"/>
</dbReference>
<dbReference type="Pfam" id="PF14604">
    <property type="entry name" value="SH3_9"/>
    <property type="match status" value="1"/>
</dbReference>
<dbReference type="GO" id="GO:0001764">
    <property type="term" value="P:neuron migration"/>
    <property type="evidence" value="ECO:0007669"/>
    <property type="project" value="TreeGrafter"/>
</dbReference>
<feature type="domain" description="SH3" evidence="12">
    <location>
        <begin position="414"/>
        <end position="470"/>
    </location>
</feature>
<evidence type="ECO:0000313" key="14">
    <source>
        <dbReference type="Proteomes" id="UP000215902"/>
    </source>
</evidence>
<dbReference type="InterPro" id="IPR028455">
    <property type="entry name" value="ABI3_SH3"/>
</dbReference>
<dbReference type="Proteomes" id="UP000215902">
    <property type="component" value="Unassembled WGS sequence"/>
</dbReference>
<reference evidence="13 14" key="1">
    <citation type="submission" date="2017-06" db="EMBL/GenBank/DDBJ databases">
        <title>A platform for efficient transgenesis in Macrostomum lignano, a flatworm model organism for stem cell research.</title>
        <authorList>
            <person name="Berezikov E."/>
        </authorList>
    </citation>
    <scope>NUCLEOTIDE SEQUENCE [LARGE SCALE GENOMIC DNA]</scope>
    <source>
        <strain evidence="13">DV1</strain>
        <tissue evidence="13">Whole organism</tissue>
    </source>
</reference>
<evidence type="ECO:0000256" key="1">
    <source>
        <dbReference type="ARBA" id="ARBA00004245"/>
    </source>
</evidence>
<keyword evidence="5" id="KW-0963">Cytoplasm</keyword>
<dbReference type="GO" id="GO:0030027">
    <property type="term" value="C:lamellipodium"/>
    <property type="evidence" value="ECO:0007669"/>
    <property type="project" value="UniProtKB-SubCell"/>
</dbReference>
<dbReference type="PRINTS" id="PR00452">
    <property type="entry name" value="SH3DOMAIN"/>
</dbReference>
<keyword evidence="6" id="KW-0597">Phosphoprotein</keyword>
<evidence type="ECO:0000256" key="11">
    <source>
        <dbReference type="SAM" id="MobiDB-lite"/>
    </source>
</evidence>
<keyword evidence="14" id="KW-1185">Reference proteome</keyword>
<dbReference type="PANTHER" id="PTHR10460:SF0">
    <property type="entry name" value="ABELSON INTERACTING PROTEIN, ISOFORM D"/>
    <property type="match status" value="1"/>
</dbReference>
<feature type="compositionally biased region" description="Low complexity" evidence="11">
    <location>
        <begin position="190"/>
        <end position="201"/>
    </location>
</feature>
<feature type="non-terminal residue" evidence="13">
    <location>
        <position position="1"/>
    </location>
</feature>
<dbReference type="AlphaFoldDB" id="A0A267DQM1"/>
<protein>
    <recommendedName>
        <fullName evidence="12">SH3 domain-containing protein</fullName>
    </recommendedName>
</protein>
<keyword evidence="7" id="KW-0175">Coiled coil</keyword>
<dbReference type="SMART" id="SM00326">
    <property type="entry name" value="SH3"/>
    <property type="match status" value="1"/>
</dbReference>
<evidence type="ECO:0000256" key="10">
    <source>
        <dbReference type="PROSITE-ProRule" id="PRU00192"/>
    </source>
</evidence>
<name>A0A267DQM1_9PLAT</name>
<comment type="caution">
    <text evidence="13">The sequence shown here is derived from an EMBL/GenBank/DDBJ whole genome shotgun (WGS) entry which is preliminary data.</text>
</comment>
<dbReference type="SUPFAM" id="SSF50044">
    <property type="entry name" value="SH3-domain"/>
    <property type="match status" value="1"/>
</dbReference>
<evidence type="ECO:0000313" key="13">
    <source>
        <dbReference type="EMBL" id="PAA51598.1"/>
    </source>
</evidence>
<dbReference type="OrthoDB" id="2159336at2759"/>
<feature type="compositionally biased region" description="Low complexity" evidence="11">
    <location>
        <begin position="335"/>
        <end position="344"/>
    </location>
</feature>
<dbReference type="PANTHER" id="PTHR10460">
    <property type="entry name" value="ABL INTERACTOR FAMILY MEMBER"/>
    <property type="match status" value="1"/>
</dbReference>
<feature type="region of interest" description="Disordered" evidence="11">
    <location>
        <begin position="244"/>
        <end position="372"/>
    </location>
</feature>
<comment type="subcellular location">
    <subcellularLocation>
        <location evidence="2">Cell projection</location>
        <location evidence="2">Lamellipodium</location>
    </subcellularLocation>
    <subcellularLocation>
        <location evidence="1">Cytoplasm</location>
        <location evidence="1">Cytoskeleton</location>
    </subcellularLocation>
</comment>
<dbReference type="GO" id="GO:0031209">
    <property type="term" value="C:SCAR complex"/>
    <property type="evidence" value="ECO:0007669"/>
    <property type="project" value="TreeGrafter"/>
</dbReference>
<feature type="compositionally biased region" description="Low complexity" evidence="11">
    <location>
        <begin position="285"/>
        <end position="296"/>
    </location>
</feature>